<name>C3YME0_BRAFL</name>
<feature type="repeat" description="TPR" evidence="1">
    <location>
        <begin position="1014"/>
        <end position="1047"/>
    </location>
</feature>
<dbReference type="PANTHER" id="PTHR19959:SF119">
    <property type="entry name" value="FUNGAL LIPASE-LIKE DOMAIN-CONTAINING PROTEIN"/>
    <property type="match status" value="1"/>
</dbReference>
<organism>
    <name type="scientific">Branchiostoma floridae</name>
    <name type="common">Florida lancelet</name>
    <name type="synonym">Amphioxus</name>
    <dbReference type="NCBI Taxonomy" id="7739"/>
    <lineage>
        <taxon>Eukaryota</taxon>
        <taxon>Metazoa</taxon>
        <taxon>Chordata</taxon>
        <taxon>Cephalochordata</taxon>
        <taxon>Leptocardii</taxon>
        <taxon>Amphioxiformes</taxon>
        <taxon>Branchiostomatidae</taxon>
        <taxon>Branchiostoma</taxon>
    </lineage>
</organism>
<gene>
    <name evidence="3" type="ORF">BRAFLDRAFT_72916</name>
</gene>
<dbReference type="eggNOG" id="KOG4626">
    <property type="taxonomic scope" value="Eukaryota"/>
</dbReference>
<dbReference type="InParanoid" id="C3YME0"/>
<dbReference type="PROSITE" id="PS50293">
    <property type="entry name" value="TPR_REGION"/>
    <property type="match status" value="1"/>
</dbReference>
<evidence type="ECO:0000256" key="1">
    <source>
        <dbReference type="PROSITE-ProRule" id="PRU00339"/>
    </source>
</evidence>
<dbReference type="InterPro" id="IPR019734">
    <property type="entry name" value="TPR_rpt"/>
</dbReference>
<feature type="repeat" description="TPR" evidence="1">
    <location>
        <begin position="882"/>
        <end position="915"/>
    </location>
</feature>
<reference evidence="3" key="1">
    <citation type="journal article" date="2008" name="Nature">
        <title>The amphioxus genome and the evolution of the chordate karyotype.</title>
        <authorList>
            <consortium name="US DOE Joint Genome Institute (JGI-PGF)"/>
            <person name="Putnam N.H."/>
            <person name="Butts T."/>
            <person name="Ferrier D.E.K."/>
            <person name="Furlong R.F."/>
            <person name="Hellsten U."/>
            <person name="Kawashima T."/>
            <person name="Robinson-Rechavi M."/>
            <person name="Shoguchi E."/>
            <person name="Terry A."/>
            <person name="Yu J.-K."/>
            <person name="Benito-Gutierrez E.L."/>
            <person name="Dubchak I."/>
            <person name="Garcia-Fernandez J."/>
            <person name="Gibson-Brown J.J."/>
            <person name="Grigoriev I.V."/>
            <person name="Horton A.C."/>
            <person name="de Jong P.J."/>
            <person name="Jurka J."/>
            <person name="Kapitonov V.V."/>
            <person name="Kohara Y."/>
            <person name="Kuroki Y."/>
            <person name="Lindquist E."/>
            <person name="Lucas S."/>
            <person name="Osoegawa K."/>
            <person name="Pennacchio L.A."/>
            <person name="Salamov A.A."/>
            <person name="Satou Y."/>
            <person name="Sauka-Spengler T."/>
            <person name="Schmutz J."/>
            <person name="Shin-I T."/>
            <person name="Toyoda A."/>
            <person name="Bronner-Fraser M."/>
            <person name="Fujiyama A."/>
            <person name="Holland L.Z."/>
            <person name="Holland P.W.H."/>
            <person name="Satoh N."/>
            <person name="Rokhsar D.S."/>
        </authorList>
    </citation>
    <scope>NUCLEOTIDE SEQUENCE [LARGE SCALE GENOMIC DNA]</scope>
    <source>
        <strain evidence="3">S238N-H82</strain>
        <tissue evidence="3">Testes</tissue>
    </source>
</reference>
<dbReference type="SUPFAM" id="SSF48452">
    <property type="entry name" value="TPR-like"/>
    <property type="match status" value="4"/>
</dbReference>
<dbReference type="SMART" id="SM00028">
    <property type="entry name" value="TPR"/>
    <property type="match status" value="13"/>
</dbReference>
<feature type="repeat" description="TPR" evidence="1">
    <location>
        <begin position="1278"/>
        <end position="1311"/>
    </location>
</feature>
<protein>
    <submittedName>
        <fullName evidence="3">Uncharacterized protein</fullName>
    </submittedName>
</protein>
<evidence type="ECO:0000313" key="3">
    <source>
        <dbReference type="EMBL" id="EEN58734.1"/>
    </source>
</evidence>
<proteinExistence type="predicted"/>
<keyword evidence="1" id="KW-0802">TPR repeat</keyword>
<dbReference type="PROSITE" id="PS50005">
    <property type="entry name" value="TPR"/>
    <property type="match status" value="5"/>
</dbReference>
<feature type="repeat" description="TPR" evidence="1">
    <location>
        <begin position="1234"/>
        <end position="1267"/>
    </location>
</feature>
<feature type="repeat" description="TPR" evidence="1">
    <location>
        <begin position="970"/>
        <end position="1003"/>
    </location>
</feature>
<dbReference type="Gene3D" id="1.25.40.10">
    <property type="entry name" value="Tetratricopeptide repeat domain"/>
    <property type="match status" value="5"/>
</dbReference>
<feature type="region of interest" description="Disordered" evidence="2">
    <location>
        <begin position="236"/>
        <end position="259"/>
    </location>
</feature>
<dbReference type="PANTHER" id="PTHR19959">
    <property type="entry name" value="KINESIN LIGHT CHAIN"/>
    <property type="match status" value="1"/>
</dbReference>
<accession>C3YME0</accession>
<evidence type="ECO:0000256" key="2">
    <source>
        <dbReference type="SAM" id="MobiDB-lite"/>
    </source>
</evidence>
<dbReference type="Pfam" id="PF13424">
    <property type="entry name" value="TPR_12"/>
    <property type="match status" value="5"/>
</dbReference>
<sequence>MLRVCEKLREADAKCRRYGLARAETDYLRALVDAVADKDRLAEIELLKSLGDVNLDKGRRRKDVSDIKKALSLYIAAEVRCDNQDQGEGMQHRYEYTERLLQGLSSNGSHDNKVQRTEDKDTNTPANVARKFQDLDKRRAASCNTDFLLVGYANLMVEGIVSENNVLETEAIKSLGDVYLKRGTETRDTKHFTKATALYNAALAQCYNLQGTVAIIHRLLYIAKIRQDIGKASKKRQARAQGQRNVKRRKHHFSPFSTENSSDNIIGKIISRIYEEHLHAGCRALQTGDLDTAEQSFAAALKSVHVNSEHRKEAEPLYKLGEVYLKRGIRSKDGGDFTKSAALCNAALVRSRRKEIEQAIKEIYQTFVKEVLEIQEVNIDDPEKHILILKADRDYVQKEINRIEQEVDPYSLDDEDPGIKEVEMKRVDAIKALFQKIVDQRKTFIVGLVDECIEVMGPPPCTYTMVGLGSQATGLVTPYSDLEFAILVKDENEYNASYFRNLTHYLHLKMINLGETILPAMGIKSLNDFYSDDPLDSWFYDSVTPRGFAFDGDMPHACKTPLGRGRNSTGTSELIHTPNNMTSLLKDDLTFYLKKGYHLASILGNVAFITGDQALVDEYRSLWTQQLQDNNGEELRVMAQNLLNDNVSIFQTQPLTAELLNVKKEIYRFSSLAVSIWALLHNIQPITIWETIQKLKDSGVVSSENAHHLMVMVSISAELRLRTYMNNRGQVENVSALSSMTTDASIKEKLQKVFYISNTKQLMRYYYTERPLKHFLSQLADPDQPFKELSNFFDNSSEIRAEVYKSLCDFQNFKTCAKESLQNCLLKHNDNMAHSDVAASLSNLASALYALGNHEKASSYYEQSLQIMLSVYGKGTAHRDIADTLNSLGVTCRKLADHRKAVSYFEQALQMSRIIYGEKTAHPNIAASLNNLGGALSDVGDYRKTVGYYEQALQMKWSIYGKDTAHADIASSLNNLGNTWFNLGDYRKALSYYEQSLQMKRSIYGENTAHPGIAISLINLGNTWGALGDHRKAVSYYEQSLQMNRSIYREDAAHPDIAGLLNNLGNTWSDLGDHRKSVRYYKQSLQMSRMIYGENTAHPEIAMSLNNLGNTCSALSDNRKAVNYYERSLQMYQSIHGEDTAHPDIAALLTNLGNIWKELGDHRKAFGYHEQSLHMMRSIYGEDNAHADIAGAFNNMDSIWSDLGDHRKAASYYEQALQMNRIIYGEDTAHPGIANALNNLGTTWSELGDHKKAVTYYEKSIKIMRSIFGKQTAHPNIASLLNNLGDVWGDLGDYRKAVSYIEQALLMYRRIYGENTAHPKIVQLLSSLSVTWRYLGDNRKALNYLEESKKMKQILTTLDR</sequence>
<dbReference type="Pfam" id="PF13432">
    <property type="entry name" value="TPR_16"/>
    <property type="match status" value="1"/>
</dbReference>
<dbReference type="EMBL" id="GG666529">
    <property type="protein sequence ID" value="EEN58734.1"/>
    <property type="molecule type" value="Genomic_DNA"/>
</dbReference>
<dbReference type="InterPro" id="IPR011990">
    <property type="entry name" value="TPR-like_helical_dom_sf"/>
</dbReference>
<dbReference type="Pfam" id="PF13374">
    <property type="entry name" value="TPR_10"/>
    <property type="match status" value="2"/>
</dbReference>